<dbReference type="Gene3D" id="3.50.50.60">
    <property type="entry name" value="FAD/NAD(P)-binding domain"/>
    <property type="match status" value="1"/>
</dbReference>
<accession>A0A9W9DDY2</accession>
<dbReference type="AlphaFoldDB" id="A0A9W9DDY2"/>
<feature type="domain" description="FAD dependent oxidoreductase" evidence="2">
    <location>
        <begin position="67"/>
        <end position="475"/>
    </location>
</feature>
<evidence type="ECO:0000256" key="1">
    <source>
        <dbReference type="SAM" id="SignalP"/>
    </source>
</evidence>
<sequence>MLWPLFFLLVPQISVGNPVVNFQEDLLFQPLASLPAANATESFWIDTPGANVLANEGSQGPLTEDADICIIGSGMTGISAAYHLAQAVETINLKESHLQVKVVVLEAREFCSGATGRNGGHLTPYSFFNYREYEGKYGSIEALKSLQLENRTAMAMVSVIEKYTLNDIVDLVAGGHVSLISSEKEYMQLRAEYLAAHRAGLNVGEVEWLKKEDVEVMYGASYPAVKFPAFNFWPLKFVTQLYLLANSSSPQFSLTLHTHTPVTSVAPLESSRIWSVNTARGSVKCSQVLHATNGYASHLLPQFSGKNGIIPTRGQIVAVRADAAVSESWKASWGGLDHYWFPRPMNGSDSGLEVEKEQHVDHPLVLLGGGRHIGGPAFEQFETDDSVVNTALGEELRGFLPETFPSMFKKGQTPEMEWTGIMGYTTMSDPFVGPVVEDMKAEAETGLYAGQYISAGYSGHGMPRAFSCAEAVADMIIAAIQDKPWSPLQWLPERYLTTNRSQKKN</sequence>
<feature type="chain" id="PRO_5040916988" evidence="1">
    <location>
        <begin position="17"/>
        <end position="505"/>
    </location>
</feature>
<keyword evidence="1" id="KW-0732">Signal</keyword>
<evidence type="ECO:0000259" key="2">
    <source>
        <dbReference type="Pfam" id="PF01266"/>
    </source>
</evidence>
<dbReference type="InterPro" id="IPR036188">
    <property type="entry name" value="FAD/NAD-bd_sf"/>
</dbReference>
<proteinExistence type="predicted"/>
<comment type="caution">
    <text evidence="3">The sequence shown here is derived from an EMBL/GenBank/DDBJ whole genome shotgun (WGS) entry which is preliminary data.</text>
</comment>
<reference evidence="3" key="1">
    <citation type="submission" date="2022-08" db="EMBL/GenBank/DDBJ databases">
        <title>A Global Phylogenomic Analysis of the Shiitake Genus Lentinula.</title>
        <authorList>
            <consortium name="DOE Joint Genome Institute"/>
            <person name="Sierra-Patev S."/>
            <person name="Min B."/>
            <person name="Naranjo-Ortiz M."/>
            <person name="Looney B."/>
            <person name="Konkel Z."/>
            <person name="Slot J.C."/>
            <person name="Sakamoto Y."/>
            <person name="Steenwyk J.L."/>
            <person name="Rokas A."/>
            <person name="Carro J."/>
            <person name="Camarero S."/>
            <person name="Ferreira P."/>
            <person name="Molpeceres G."/>
            <person name="Ruiz-Duenas F.J."/>
            <person name="Serrano A."/>
            <person name="Henrissat B."/>
            <person name="Drula E."/>
            <person name="Hughes K.W."/>
            <person name="Mata J.L."/>
            <person name="Ishikawa N.K."/>
            <person name="Vargas-Isla R."/>
            <person name="Ushijima S."/>
            <person name="Smith C.A."/>
            <person name="Ahrendt S."/>
            <person name="Andreopoulos W."/>
            <person name="He G."/>
            <person name="Labutti K."/>
            <person name="Lipzen A."/>
            <person name="Ng V."/>
            <person name="Riley R."/>
            <person name="Sandor L."/>
            <person name="Barry K."/>
            <person name="Martinez A.T."/>
            <person name="Xiao Y."/>
            <person name="Gibbons J.G."/>
            <person name="Terashima K."/>
            <person name="Grigoriev I.V."/>
            <person name="Hibbett D.S."/>
        </authorList>
    </citation>
    <scope>NUCLEOTIDE SEQUENCE</scope>
    <source>
        <strain evidence="3">JLM2183</strain>
    </source>
</reference>
<dbReference type="GO" id="GO:0005737">
    <property type="term" value="C:cytoplasm"/>
    <property type="evidence" value="ECO:0007669"/>
    <property type="project" value="TreeGrafter"/>
</dbReference>
<evidence type="ECO:0000313" key="4">
    <source>
        <dbReference type="Proteomes" id="UP001150266"/>
    </source>
</evidence>
<name>A0A9W9DDY2_9AGAR</name>
<protein>
    <submittedName>
        <fullName evidence="3">FAD dependent oxidoreductase</fullName>
    </submittedName>
</protein>
<keyword evidence="4" id="KW-1185">Reference proteome</keyword>
<dbReference type="OrthoDB" id="429143at2759"/>
<evidence type="ECO:0000313" key="3">
    <source>
        <dbReference type="EMBL" id="KAJ4464376.1"/>
    </source>
</evidence>
<dbReference type="Proteomes" id="UP001150266">
    <property type="component" value="Unassembled WGS sequence"/>
</dbReference>
<dbReference type="EMBL" id="JAOTPV010000123">
    <property type="protein sequence ID" value="KAJ4464376.1"/>
    <property type="molecule type" value="Genomic_DNA"/>
</dbReference>
<organism evidence="3 4">
    <name type="scientific">Lentinula aciculospora</name>
    <dbReference type="NCBI Taxonomy" id="153920"/>
    <lineage>
        <taxon>Eukaryota</taxon>
        <taxon>Fungi</taxon>
        <taxon>Dikarya</taxon>
        <taxon>Basidiomycota</taxon>
        <taxon>Agaricomycotina</taxon>
        <taxon>Agaricomycetes</taxon>
        <taxon>Agaricomycetidae</taxon>
        <taxon>Agaricales</taxon>
        <taxon>Marasmiineae</taxon>
        <taxon>Omphalotaceae</taxon>
        <taxon>Lentinula</taxon>
    </lineage>
</organism>
<dbReference type="PANTHER" id="PTHR13847">
    <property type="entry name" value="SARCOSINE DEHYDROGENASE-RELATED"/>
    <property type="match status" value="1"/>
</dbReference>
<dbReference type="Gene3D" id="3.30.9.10">
    <property type="entry name" value="D-Amino Acid Oxidase, subunit A, domain 2"/>
    <property type="match status" value="1"/>
</dbReference>
<dbReference type="Pfam" id="PF01266">
    <property type="entry name" value="DAO"/>
    <property type="match status" value="1"/>
</dbReference>
<dbReference type="PANTHER" id="PTHR13847:SF260">
    <property type="entry name" value="FAD DEPENDENT OXIDOREDUCTASE DOMAIN-CONTAINING PROTEIN"/>
    <property type="match status" value="1"/>
</dbReference>
<gene>
    <name evidence="3" type="ORF">J3R30DRAFT_3637339</name>
</gene>
<feature type="signal peptide" evidence="1">
    <location>
        <begin position="1"/>
        <end position="16"/>
    </location>
</feature>
<dbReference type="InterPro" id="IPR006076">
    <property type="entry name" value="FAD-dep_OxRdtase"/>
</dbReference>
<dbReference type="SUPFAM" id="SSF51905">
    <property type="entry name" value="FAD/NAD(P)-binding domain"/>
    <property type="match status" value="1"/>
</dbReference>